<protein>
    <recommendedName>
        <fullName evidence="1">Schlafen AlbA-2 domain-containing protein</fullName>
    </recommendedName>
</protein>
<dbReference type="RefSeq" id="WP_182605710.1">
    <property type="nucleotide sequence ID" value="NZ_VKHT01000160.1"/>
</dbReference>
<dbReference type="AlphaFoldDB" id="A0A7W3Y180"/>
<name>A0A7W3Y180_9ACTN</name>
<dbReference type="SUPFAM" id="SSF46785">
    <property type="entry name" value="Winged helix' DNA-binding domain"/>
    <property type="match status" value="2"/>
</dbReference>
<dbReference type="InterPro" id="IPR038475">
    <property type="entry name" value="RecG_C_sf"/>
</dbReference>
<dbReference type="Gene3D" id="3.30.950.30">
    <property type="entry name" value="Schlafen, AAA domain"/>
    <property type="match status" value="1"/>
</dbReference>
<dbReference type="Pfam" id="PF13749">
    <property type="entry name" value="HATPase_c_4"/>
    <property type="match status" value="1"/>
</dbReference>
<keyword evidence="3" id="KW-1185">Reference proteome</keyword>
<dbReference type="PANTHER" id="PTHR30595:SF6">
    <property type="entry name" value="SCHLAFEN ALBA-2 DOMAIN-CONTAINING PROTEIN"/>
    <property type="match status" value="1"/>
</dbReference>
<dbReference type="Proteomes" id="UP000538929">
    <property type="component" value="Unassembled WGS sequence"/>
</dbReference>
<dbReference type="Gene3D" id="3.30.565.60">
    <property type="match status" value="1"/>
</dbReference>
<dbReference type="InterPro" id="IPR007421">
    <property type="entry name" value="Schlafen_AlbA_2_dom"/>
</dbReference>
<sequence length="592" mass="64768">MDLLAAVDAALAMIGDHWDADECEHGLLDFKETPDTAGDPGKNARKRFHELLAETAVCFANSEGGAIVVGVRDRASDRGTALRGVPPKYSAEELVEAIHQRTSPAITCRPVVREVDDRRVIVLLVPRGSGVHSTSLGVYKVRLNDRCVPLGGDQLRGLRTLREHYDWTAQPSDVGVEGLSRGSLERAASLLFGSGYDDLARLAESDPTAFCKSTRLMVGDKVARAAVLLYGTPGALRSEIPEWGVNVQSRETPGGDPHILLRRDSVDVPLVFLLDQLITLVAALSRTRTIRVGAEQVDLVDYPSDAVREIFANAFAHRDWEAPGVVEIVHSPDELVTTSPGGLLPTLRVDRLLHDAAAPRNRLLAENMARLRLAEMSGLGLDRAFREIARLGKEPPILDDGPRFRVVLPGGRGDEAFARYINGSNFPSGSSGDLDVLMILTALRHTKSVSATLLSGRLQRSPGDVQRVLRRMQEAGVVHPTKGTVRRQYPNYALTSVAIAGMRAAIGYRVTSVDEDDHKLIRHLHRHGRITNEDVRNYLDCDTATARNRLKRLRHRGLIDFAPDSPRRGSAVVYVKTEKLEEFGNASGKPGT</sequence>
<dbReference type="InterPro" id="IPR036390">
    <property type="entry name" value="WH_DNA-bd_sf"/>
</dbReference>
<feature type="domain" description="Schlafen AlbA-2" evidence="1">
    <location>
        <begin position="28"/>
        <end position="150"/>
    </location>
</feature>
<evidence type="ECO:0000313" key="3">
    <source>
        <dbReference type="Proteomes" id="UP000538929"/>
    </source>
</evidence>
<organism evidence="2 3">
    <name type="scientific">Streptomyces alkaliphilus</name>
    <dbReference type="NCBI Taxonomy" id="1472722"/>
    <lineage>
        <taxon>Bacteria</taxon>
        <taxon>Bacillati</taxon>
        <taxon>Actinomycetota</taxon>
        <taxon>Actinomycetes</taxon>
        <taxon>Kitasatosporales</taxon>
        <taxon>Streptomycetaceae</taxon>
        <taxon>Streptomyces</taxon>
    </lineage>
</organism>
<dbReference type="EMBL" id="VKHT01000160">
    <property type="protein sequence ID" value="MBB0244017.1"/>
    <property type="molecule type" value="Genomic_DNA"/>
</dbReference>
<dbReference type="InterPro" id="IPR036388">
    <property type="entry name" value="WH-like_DNA-bd_sf"/>
</dbReference>
<evidence type="ECO:0000259" key="1">
    <source>
        <dbReference type="Pfam" id="PF04326"/>
    </source>
</evidence>
<accession>A0A7W3Y180</accession>
<comment type="caution">
    <text evidence="2">The sequence shown here is derived from an EMBL/GenBank/DDBJ whole genome shotgun (WGS) entry which is preliminary data.</text>
</comment>
<dbReference type="Gene3D" id="1.10.10.10">
    <property type="entry name" value="Winged helix-like DNA-binding domain superfamily/Winged helix DNA-binding domain"/>
    <property type="match status" value="1"/>
</dbReference>
<gene>
    <name evidence="2" type="ORF">FNQ90_07815</name>
</gene>
<dbReference type="PANTHER" id="PTHR30595">
    <property type="entry name" value="GLPR-RELATED TRANSCRIPTIONAL REPRESSOR"/>
    <property type="match status" value="1"/>
</dbReference>
<reference evidence="3" key="1">
    <citation type="submission" date="2019-10" db="EMBL/GenBank/DDBJ databases">
        <title>Streptomyces sp. nov., a novel actinobacterium isolated from alkaline environment.</title>
        <authorList>
            <person name="Golinska P."/>
        </authorList>
    </citation>
    <scope>NUCLEOTIDE SEQUENCE [LARGE SCALE GENOMIC DNA]</scope>
    <source>
        <strain evidence="3">DSM 42118</strain>
    </source>
</reference>
<dbReference type="Pfam" id="PF04326">
    <property type="entry name" value="SLFN_AlbA_2"/>
    <property type="match status" value="1"/>
</dbReference>
<evidence type="ECO:0000313" key="2">
    <source>
        <dbReference type="EMBL" id="MBB0244017.1"/>
    </source>
</evidence>
<proteinExistence type="predicted"/>
<dbReference type="InterPro" id="IPR038461">
    <property type="entry name" value="Schlafen_AlbA_2_dom_sf"/>
</dbReference>